<name>A0A8S5QA77_9CAUD</name>
<accession>A0A8S5QA77</accession>
<reference evidence="1" key="1">
    <citation type="journal article" date="2021" name="Proc. Natl. Acad. Sci. U.S.A.">
        <title>A Catalog of Tens of Thousands of Viruses from Human Metagenomes Reveals Hidden Associations with Chronic Diseases.</title>
        <authorList>
            <person name="Tisza M.J."/>
            <person name="Buck C.B."/>
        </authorList>
    </citation>
    <scope>NUCLEOTIDE SEQUENCE</scope>
    <source>
        <strain evidence="1">Ct2ZW1</strain>
    </source>
</reference>
<sequence length="79" mass="8913">MTIMTTIALSENTAELLNCKKNLDECFTKLGEVQDKLFGFDKDFEDNVGCAYVTINEAIMRMMAESIDTTSTESQYKVI</sequence>
<organism evidence="1">
    <name type="scientific">Siphoviridae sp. ct2ZW1</name>
    <dbReference type="NCBI Taxonomy" id="2825316"/>
    <lineage>
        <taxon>Viruses</taxon>
        <taxon>Duplodnaviria</taxon>
        <taxon>Heunggongvirae</taxon>
        <taxon>Uroviricota</taxon>
        <taxon>Caudoviricetes</taxon>
    </lineage>
</organism>
<evidence type="ECO:0000313" key="1">
    <source>
        <dbReference type="EMBL" id="DAE15661.1"/>
    </source>
</evidence>
<proteinExistence type="predicted"/>
<dbReference type="EMBL" id="BK015609">
    <property type="protein sequence ID" value="DAE15661.1"/>
    <property type="molecule type" value="Genomic_DNA"/>
</dbReference>
<protein>
    <submittedName>
        <fullName evidence="1">Uncharacterized protein</fullName>
    </submittedName>
</protein>